<dbReference type="PANTHER" id="PTHR43680">
    <property type="entry name" value="NITRATE REDUCTASE MOLYBDENUM COFACTOR ASSEMBLY CHAPERONE"/>
    <property type="match status" value="1"/>
</dbReference>
<keyword evidence="3" id="KW-1185">Reference proteome</keyword>
<reference evidence="2 3" key="1">
    <citation type="submission" date="2019-02" db="EMBL/GenBank/DDBJ databases">
        <title>Genomic Encyclopedia of Type Strains, Phase IV (KMG-IV): sequencing the most valuable type-strain genomes for metagenomic binning, comparative biology and taxonomic classification.</title>
        <authorList>
            <person name="Goeker M."/>
        </authorList>
    </citation>
    <scope>NUCLEOTIDE SEQUENCE [LARGE SCALE GENOMIC DNA]</scope>
    <source>
        <strain evidence="2 3">DSM 105135</strain>
    </source>
</reference>
<evidence type="ECO:0000313" key="3">
    <source>
        <dbReference type="Proteomes" id="UP000292423"/>
    </source>
</evidence>
<dbReference type="PANTHER" id="PTHR43680:SF2">
    <property type="entry name" value="NITRATE REDUCTASE MOLYBDENUM COFACTOR ASSEMBLY CHAPERONE NARJ"/>
    <property type="match status" value="1"/>
</dbReference>
<name>A0A4Q7YMB8_9GAMM</name>
<dbReference type="Proteomes" id="UP000292423">
    <property type="component" value="Unassembled WGS sequence"/>
</dbReference>
<comment type="caution">
    <text evidence="2">The sequence shown here is derived from an EMBL/GenBank/DDBJ whole genome shotgun (WGS) entry which is preliminary data.</text>
</comment>
<dbReference type="GO" id="GO:0051082">
    <property type="term" value="F:unfolded protein binding"/>
    <property type="evidence" value="ECO:0007669"/>
    <property type="project" value="InterPro"/>
</dbReference>
<dbReference type="InterPro" id="IPR003765">
    <property type="entry name" value="NO3_reductase_chaperone_NarJ"/>
</dbReference>
<dbReference type="SUPFAM" id="SSF89155">
    <property type="entry name" value="TorD-like"/>
    <property type="match status" value="1"/>
</dbReference>
<accession>A0A4Q7YMB8</accession>
<evidence type="ECO:0000313" key="2">
    <source>
        <dbReference type="EMBL" id="RZU38468.1"/>
    </source>
</evidence>
<dbReference type="GO" id="GO:0051131">
    <property type="term" value="P:chaperone-mediated protein complex assembly"/>
    <property type="evidence" value="ECO:0007669"/>
    <property type="project" value="InterPro"/>
</dbReference>
<organism evidence="2 3">
    <name type="scientific">Fluviicoccus keumensis</name>
    <dbReference type="NCBI Taxonomy" id="1435465"/>
    <lineage>
        <taxon>Bacteria</taxon>
        <taxon>Pseudomonadati</taxon>
        <taxon>Pseudomonadota</taxon>
        <taxon>Gammaproteobacteria</taxon>
        <taxon>Moraxellales</taxon>
        <taxon>Moraxellaceae</taxon>
        <taxon>Fluviicoccus</taxon>
    </lineage>
</organism>
<keyword evidence="1" id="KW-0534">Nitrate assimilation</keyword>
<dbReference type="AlphaFoldDB" id="A0A4Q7YMB8"/>
<dbReference type="InterPro" id="IPR020945">
    <property type="entry name" value="DMSO/NO3_reduct_chaperone"/>
</dbReference>
<dbReference type="InterPro" id="IPR036411">
    <property type="entry name" value="TorD-like_sf"/>
</dbReference>
<dbReference type="OrthoDB" id="8478585at2"/>
<sequence length="210" mass="23523">MSNPLTFRALSHLLMYPDDAMRKELPAVIDVLREERSLSEGTRRALMGFAQDIHAGDGWDVQETYVNLFDRTRSLSLHLFEHVHGESRDRGPAMVDLINVYARHGLELSDGHELPDYLPLFLEFLSVLPLDEALELLKEPLHVIQALGARLRNHDSAYGLVFSALEELAGVRPLIASEPAREEDIDAAWQDAEVRFLDNTAPCSSAAGRP</sequence>
<proteinExistence type="predicted"/>
<dbReference type="Pfam" id="PF02613">
    <property type="entry name" value="Nitrate_red_del"/>
    <property type="match status" value="1"/>
</dbReference>
<dbReference type="GO" id="GO:0042128">
    <property type="term" value="P:nitrate assimilation"/>
    <property type="evidence" value="ECO:0007669"/>
    <property type="project" value="UniProtKB-KW"/>
</dbReference>
<protein>
    <submittedName>
        <fullName evidence="2">Respiratory nitrate reductase chaperone NarJ</fullName>
    </submittedName>
</protein>
<evidence type="ECO:0000256" key="1">
    <source>
        <dbReference type="ARBA" id="ARBA00023063"/>
    </source>
</evidence>
<dbReference type="GO" id="GO:0016530">
    <property type="term" value="F:metallochaperone activity"/>
    <property type="evidence" value="ECO:0007669"/>
    <property type="project" value="TreeGrafter"/>
</dbReference>
<dbReference type="RefSeq" id="WP_130414069.1">
    <property type="nucleotide sequence ID" value="NZ_SHKX01000013.1"/>
</dbReference>
<dbReference type="NCBIfam" id="TIGR00684">
    <property type="entry name" value="narJ"/>
    <property type="match status" value="1"/>
</dbReference>
<dbReference type="EMBL" id="SHKX01000013">
    <property type="protein sequence ID" value="RZU38468.1"/>
    <property type="molecule type" value="Genomic_DNA"/>
</dbReference>
<gene>
    <name evidence="2" type="ORF">EV700_2400</name>
</gene>
<dbReference type="Gene3D" id="1.10.3480.10">
    <property type="entry name" value="TorD-like"/>
    <property type="match status" value="1"/>
</dbReference>